<organism evidence="2 3">
    <name type="scientific">Corallococcus carmarthensis</name>
    <dbReference type="NCBI Taxonomy" id="2316728"/>
    <lineage>
        <taxon>Bacteria</taxon>
        <taxon>Pseudomonadati</taxon>
        <taxon>Myxococcota</taxon>
        <taxon>Myxococcia</taxon>
        <taxon>Myxococcales</taxon>
        <taxon>Cystobacterineae</taxon>
        <taxon>Myxococcaceae</taxon>
        <taxon>Corallococcus</taxon>
    </lineage>
</organism>
<evidence type="ECO:0000313" key="3">
    <source>
        <dbReference type="Proteomes" id="UP000268313"/>
    </source>
</evidence>
<dbReference type="OrthoDB" id="5384057at2"/>
<dbReference type="Proteomes" id="UP000268313">
    <property type="component" value="Unassembled WGS sequence"/>
</dbReference>
<dbReference type="AlphaFoldDB" id="A0A3A8JTX1"/>
<comment type="caution">
    <text evidence="2">The sequence shown here is derived from an EMBL/GenBank/DDBJ whole genome shotgun (WGS) entry which is preliminary data.</text>
</comment>
<dbReference type="EMBL" id="RAWE01000119">
    <property type="protein sequence ID" value="RKG99209.1"/>
    <property type="molecule type" value="Genomic_DNA"/>
</dbReference>
<feature type="compositionally biased region" description="Basic and acidic residues" evidence="1">
    <location>
        <begin position="444"/>
        <end position="454"/>
    </location>
</feature>
<keyword evidence="3" id="KW-1185">Reference proteome</keyword>
<evidence type="ECO:0000256" key="1">
    <source>
        <dbReference type="SAM" id="MobiDB-lite"/>
    </source>
</evidence>
<evidence type="ECO:0000313" key="2">
    <source>
        <dbReference type="EMBL" id="RKG99209.1"/>
    </source>
</evidence>
<sequence>MAFLISRVAKALGLVPGPPGGKPQLIHALPLISFSPRRGSREVLLAYEEDDWLRTVVDTIADAVATPRWKAFKRVRRGEKRMDPRWKSLDGRERRKALAESTTRGELVELETHELLTLLESPHPRFPGREYRKLAQLHVDLVGEAFLVLLRGADGRPVGWEVVPPHNVTMTPALGRPAFFISYQQYQGWVPESDVLWVKALAPANPEGRGAGRGLALGDKLDTIEAIDKATKATFERGGIPAAIVGLGSKNNDDGSTTGEAAEDIQKKFNAEFRGPSNAGKVWFAPADVTLAQVQVNYRELQAKELAASLRSYVRQAYSVPPELVGDLTSSNRATAEAAKYHLAEYAVAPRLEFWRAWYQHVLVPLIDRDVILDYEDPRPQEWERTFRAMTTPPTEGVTWNEWRRFANLPELPELEGQRPKPLPGAGGGNNAESAAANATPNPPRDRSGEEDRV</sequence>
<feature type="region of interest" description="Disordered" evidence="1">
    <location>
        <begin position="411"/>
        <end position="454"/>
    </location>
</feature>
<gene>
    <name evidence="2" type="ORF">D7X32_27160</name>
</gene>
<dbReference type="Pfam" id="PF04860">
    <property type="entry name" value="Phage_portal"/>
    <property type="match status" value="1"/>
</dbReference>
<reference evidence="3" key="1">
    <citation type="submission" date="2018-09" db="EMBL/GenBank/DDBJ databases">
        <authorList>
            <person name="Livingstone P.G."/>
            <person name="Whitworth D.E."/>
        </authorList>
    </citation>
    <scope>NUCLEOTIDE SEQUENCE [LARGE SCALE GENOMIC DNA]</scope>
    <source>
        <strain evidence="3">CA043D</strain>
    </source>
</reference>
<feature type="compositionally biased region" description="Low complexity" evidence="1">
    <location>
        <begin position="431"/>
        <end position="440"/>
    </location>
</feature>
<proteinExistence type="predicted"/>
<dbReference type="InterPro" id="IPR006944">
    <property type="entry name" value="Phage/GTA_portal"/>
</dbReference>
<name>A0A3A8JTX1_9BACT</name>
<dbReference type="RefSeq" id="WP_120605479.1">
    <property type="nucleotide sequence ID" value="NZ_RAWE01000119.1"/>
</dbReference>
<accession>A0A3A8JTX1</accession>
<protein>
    <submittedName>
        <fullName evidence="2">Phage portal protein</fullName>
    </submittedName>
</protein>